<keyword evidence="1" id="KW-0472">Membrane</keyword>
<evidence type="ECO:0000313" key="2">
    <source>
        <dbReference type="EMBL" id="OSD04113.1"/>
    </source>
</evidence>
<dbReference type="AlphaFoldDB" id="A0A1Y2ITW4"/>
<dbReference type="EMBL" id="KZ084098">
    <property type="protein sequence ID" value="OSD04113.1"/>
    <property type="molecule type" value="Genomic_DNA"/>
</dbReference>
<keyword evidence="1" id="KW-1133">Transmembrane helix</keyword>
<feature type="transmembrane region" description="Helical" evidence="1">
    <location>
        <begin position="148"/>
        <end position="167"/>
    </location>
</feature>
<dbReference type="Proteomes" id="UP000193067">
    <property type="component" value="Unassembled WGS sequence"/>
</dbReference>
<evidence type="ECO:0000313" key="3">
    <source>
        <dbReference type="Proteomes" id="UP000193067"/>
    </source>
</evidence>
<accession>A0A1Y2ITW4</accession>
<evidence type="ECO:0000256" key="1">
    <source>
        <dbReference type="SAM" id="Phobius"/>
    </source>
</evidence>
<proteinExistence type="predicted"/>
<sequence>MYLMVFLRQRRMTQSSAHPPCCVRAQRLMKQHKDPEHIQAFVHVLELDACFGRRQTGDIVIERSCSHASSRRRADPSDAFIHARRPASKRPCTSAGGNSFMAYLAARLLSALSLRHSPTPSGQTAAVSHVLSYAPRGGKPWRQHRSPMSVLAVVCTLLCFPFGLSLMRLSL</sequence>
<name>A0A1Y2ITW4_TRAC3</name>
<gene>
    <name evidence="2" type="ORF">PYCCODRAFT_177433</name>
</gene>
<keyword evidence="1" id="KW-0812">Transmembrane</keyword>
<organism evidence="2 3">
    <name type="scientific">Trametes coccinea (strain BRFM310)</name>
    <name type="common">Pycnoporus coccineus</name>
    <dbReference type="NCBI Taxonomy" id="1353009"/>
    <lineage>
        <taxon>Eukaryota</taxon>
        <taxon>Fungi</taxon>
        <taxon>Dikarya</taxon>
        <taxon>Basidiomycota</taxon>
        <taxon>Agaricomycotina</taxon>
        <taxon>Agaricomycetes</taxon>
        <taxon>Polyporales</taxon>
        <taxon>Polyporaceae</taxon>
        <taxon>Trametes</taxon>
    </lineage>
</organism>
<keyword evidence="3" id="KW-1185">Reference proteome</keyword>
<reference evidence="2 3" key="1">
    <citation type="journal article" date="2015" name="Biotechnol. Biofuels">
        <title>Enhanced degradation of softwood versus hardwood by the white-rot fungus Pycnoporus coccineus.</title>
        <authorList>
            <person name="Couturier M."/>
            <person name="Navarro D."/>
            <person name="Chevret D."/>
            <person name="Henrissat B."/>
            <person name="Piumi F."/>
            <person name="Ruiz-Duenas F.J."/>
            <person name="Martinez A.T."/>
            <person name="Grigoriev I.V."/>
            <person name="Riley R."/>
            <person name="Lipzen A."/>
            <person name="Berrin J.G."/>
            <person name="Master E.R."/>
            <person name="Rosso M.N."/>
        </authorList>
    </citation>
    <scope>NUCLEOTIDE SEQUENCE [LARGE SCALE GENOMIC DNA]</scope>
    <source>
        <strain evidence="2 3">BRFM310</strain>
    </source>
</reference>
<protein>
    <submittedName>
        <fullName evidence="2">Uncharacterized protein</fullName>
    </submittedName>
</protein>